<dbReference type="InterPro" id="IPR050814">
    <property type="entry name" value="Myo-inositol_Transporter"/>
</dbReference>
<evidence type="ECO:0000313" key="13">
    <source>
        <dbReference type="Proteomes" id="UP000706891"/>
    </source>
</evidence>
<organism evidence="12 13">
    <name type="scientific">Marseilla massiliensis</name>
    <dbReference type="NCBI Taxonomy" id="1841864"/>
    <lineage>
        <taxon>Bacteria</taxon>
        <taxon>Pseudomonadati</taxon>
        <taxon>Bacteroidota</taxon>
        <taxon>Bacteroidia</taxon>
        <taxon>Bacteroidales</taxon>
        <taxon>Prevotellaceae</taxon>
        <taxon>Marseilla</taxon>
    </lineage>
</organism>
<dbReference type="Pfam" id="PF00083">
    <property type="entry name" value="Sugar_tr"/>
    <property type="match status" value="1"/>
</dbReference>
<keyword evidence="4" id="KW-1003">Cell membrane</keyword>
<evidence type="ECO:0000256" key="8">
    <source>
        <dbReference type="ARBA" id="ARBA00023136"/>
    </source>
</evidence>
<dbReference type="InterPro" id="IPR047984">
    <property type="entry name" value="XylE-like"/>
</dbReference>
<evidence type="ECO:0000256" key="6">
    <source>
        <dbReference type="ARBA" id="ARBA00022692"/>
    </source>
</evidence>
<keyword evidence="3 9" id="KW-0813">Transport</keyword>
<feature type="transmembrane region" description="Helical" evidence="10">
    <location>
        <begin position="7"/>
        <end position="30"/>
    </location>
</feature>
<dbReference type="PANTHER" id="PTHR48020">
    <property type="entry name" value="PROTON MYO-INOSITOL COTRANSPORTER"/>
    <property type="match status" value="1"/>
</dbReference>
<feature type="transmembrane region" description="Helical" evidence="10">
    <location>
        <begin position="328"/>
        <end position="347"/>
    </location>
</feature>
<evidence type="ECO:0000256" key="3">
    <source>
        <dbReference type="ARBA" id="ARBA00022448"/>
    </source>
</evidence>
<proteinExistence type="inferred from homology"/>
<dbReference type="InterPro" id="IPR036259">
    <property type="entry name" value="MFS_trans_sf"/>
</dbReference>
<feature type="transmembrane region" description="Helical" evidence="10">
    <location>
        <begin position="50"/>
        <end position="68"/>
    </location>
</feature>
<dbReference type="CDD" id="cd17359">
    <property type="entry name" value="MFS_XylE_like"/>
    <property type="match status" value="1"/>
</dbReference>
<dbReference type="FunFam" id="1.20.1250.20:FF:000218">
    <property type="entry name" value="facilitated trehalose transporter Tret1"/>
    <property type="match status" value="1"/>
</dbReference>
<feature type="transmembrane region" description="Helical" evidence="10">
    <location>
        <begin position="353"/>
        <end position="376"/>
    </location>
</feature>
<dbReference type="PANTHER" id="PTHR48020:SF12">
    <property type="entry name" value="PROTON MYO-INOSITOL COTRANSPORTER"/>
    <property type="match status" value="1"/>
</dbReference>
<dbReference type="InterPro" id="IPR020846">
    <property type="entry name" value="MFS_dom"/>
</dbReference>
<dbReference type="GO" id="GO:0005886">
    <property type="term" value="C:plasma membrane"/>
    <property type="evidence" value="ECO:0007669"/>
    <property type="project" value="UniProtKB-SubCell"/>
</dbReference>
<comment type="caution">
    <text evidence="12">The sequence shown here is derived from an EMBL/GenBank/DDBJ whole genome shotgun (WGS) entry which is preliminary data.</text>
</comment>
<dbReference type="GO" id="GO:0022857">
    <property type="term" value="F:transmembrane transporter activity"/>
    <property type="evidence" value="ECO:0007669"/>
    <property type="project" value="InterPro"/>
</dbReference>
<keyword evidence="5" id="KW-0762">Sugar transport</keyword>
<feature type="transmembrane region" description="Helical" evidence="10">
    <location>
        <begin position="388"/>
        <end position="409"/>
    </location>
</feature>
<protein>
    <submittedName>
        <fullName evidence="12">Sugar porter family MFS transporter</fullName>
    </submittedName>
</protein>
<gene>
    <name evidence="12" type="ORF">H6A34_13020</name>
</gene>
<evidence type="ECO:0000313" key="12">
    <source>
        <dbReference type="EMBL" id="MBM6674788.1"/>
    </source>
</evidence>
<dbReference type="InterPro" id="IPR003663">
    <property type="entry name" value="Sugar/inositol_transpt"/>
</dbReference>
<dbReference type="PROSITE" id="PS00216">
    <property type="entry name" value="SUGAR_TRANSPORT_1"/>
    <property type="match status" value="1"/>
</dbReference>
<feature type="transmembrane region" description="Helical" evidence="10">
    <location>
        <begin position="180"/>
        <end position="199"/>
    </location>
</feature>
<reference evidence="12" key="2">
    <citation type="journal article" date="2021" name="Sci. Rep.">
        <title>The distribution of antibiotic resistance genes in chicken gut microbiota commensals.</title>
        <authorList>
            <person name="Juricova H."/>
            <person name="Matiasovicova J."/>
            <person name="Kubasova T."/>
            <person name="Cejkova D."/>
            <person name="Rychlik I."/>
        </authorList>
    </citation>
    <scope>NUCLEOTIDE SEQUENCE</scope>
    <source>
        <strain evidence="12">An824</strain>
    </source>
</reference>
<evidence type="ECO:0000256" key="9">
    <source>
        <dbReference type="RuleBase" id="RU003346"/>
    </source>
</evidence>
<dbReference type="EMBL" id="JACJJG010000128">
    <property type="protein sequence ID" value="MBM6674788.1"/>
    <property type="molecule type" value="Genomic_DNA"/>
</dbReference>
<dbReference type="PROSITE" id="PS00217">
    <property type="entry name" value="SUGAR_TRANSPORT_2"/>
    <property type="match status" value="1"/>
</dbReference>
<keyword evidence="8 10" id="KW-0472">Membrane</keyword>
<comment type="similarity">
    <text evidence="2 9">Belongs to the major facilitator superfamily. Sugar transporter (TC 2.A.1.1) family.</text>
</comment>
<keyword evidence="13" id="KW-1185">Reference proteome</keyword>
<feature type="transmembrane region" description="Helical" evidence="10">
    <location>
        <begin position="296"/>
        <end position="316"/>
    </location>
</feature>
<keyword evidence="6 10" id="KW-0812">Transmembrane</keyword>
<evidence type="ECO:0000256" key="4">
    <source>
        <dbReference type="ARBA" id="ARBA00022475"/>
    </source>
</evidence>
<dbReference type="AlphaFoldDB" id="A0A939B8U9"/>
<dbReference type="InterPro" id="IPR005828">
    <property type="entry name" value="MFS_sugar_transport-like"/>
</dbReference>
<feature type="transmembrane region" description="Helical" evidence="10">
    <location>
        <begin position="255"/>
        <end position="272"/>
    </location>
</feature>
<dbReference type="PROSITE" id="PS50850">
    <property type="entry name" value="MFS"/>
    <property type="match status" value="1"/>
</dbReference>
<evidence type="ECO:0000256" key="2">
    <source>
        <dbReference type="ARBA" id="ARBA00010992"/>
    </source>
</evidence>
<keyword evidence="7 10" id="KW-1133">Transmembrane helix</keyword>
<dbReference type="Gene3D" id="1.20.1250.20">
    <property type="entry name" value="MFS general substrate transporter like domains"/>
    <property type="match status" value="2"/>
</dbReference>
<dbReference type="InterPro" id="IPR005829">
    <property type="entry name" value="Sugar_transporter_CS"/>
</dbReference>
<dbReference type="RefSeq" id="WP_205105868.1">
    <property type="nucleotide sequence ID" value="NZ_JACJJG010000128.1"/>
</dbReference>
<reference evidence="12" key="1">
    <citation type="submission" date="2020-08" db="EMBL/GenBank/DDBJ databases">
        <authorList>
            <person name="Cejkova D."/>
            <person name="Kubasova T."/>
            <person name="Jahodarova E."/>
            <person name="Rychlik I."/>
        </authorList>
    </citation>
    <scope>NUCLEOTIDE SEQUENCE</scope>
    <source>
        <strain evidence="12">An824</strain>
    </source>
</reference>
<accession>A0A939B8U9</accession>
<sequence length="463" mass="50706">MKTFNKRFVYFICVVSAMGGLLFGYDWVVIGGAKPFYEVFFDIADSPKMQGLAMSIALVGCLIGAMTAGSLADRFGRKKLLVVSSITFLVSAFGTGYFSEFSLFLAARFLSGVGIGIASGLSPMYIAEVAPTHIRGKLVSLNQLTIVIGILAAQITNWLIAEPVIHNTIDTWNCQMGWRWMFWAGAFPALAFLILVFFIPESPRWLAMTGKTAGARAILSKVGGEGYAEDELKAISEADAAAGEQHGLRTLFRRPLLKIVTIGIVVAVFQQWSGTNVIFNYAQEIFQSAGYSLSDVLFNIVVTGVTNVIFTVVAMYTVERLGRRKLMLIGSLGLAIVYLTLGTCYYLEVKGAFMVLLVVLAIACYAMTLGPITWVLIAELFPSRVRAVAVGTCTFALWVGSTTLTYTFPLLNTSLGSYGTFWIYAIICALGFIYFNRVLPETKGKSLEEIEKELTKKGEKVRR</sequence>
<dbReference type="SUPFAM" id="SSF103473">
    <property type="entry name" value="MFS general substrate transporter"/>
    <property type="match status" value="1"/>
</dbReference>
<evidence type="ECO:0000256" key="7">
    <source>
        <dbReference type="ARBA" id="ARBA00022989"/>
    </source>
</evidence>
<evidence type="ECO:0000256" key="10">
    <source>
        <dbReference type="SAM" id="Phobius"/>
    </source>
</evidence>
<evidence type="ECO:0000256" key="5">
    <source>
        <dbReference type="ARBA" id="ARBA00022597"/>
    </source>
</evidence>
<feature type="domain" description="Major facilitator superfamily (MFS) profile" evidence="11">
    <location>
        <begin position="12"/>
        <end position="443"/>
    </location>
</feature>
<dbReference type="Proteomes" id="UP000706891">
    <property type="component" value="Unassembled WGS sequence"/>
</dbReference>
<feature type="transmembrane region" description="Helical" evidence="10">
    <location>
        <begin position="415"/>
        <end position="435"/>
    </location>
</feature>
<dbReference type="PRINTS" id="PR00171">
    <property type="entry name" value="SUGRTRNSPORT"/>
</dbReference>
<evidence type="ECO:0000256" key="1">
    <source>
        <dbReference type="ARBA" id="ARBA00004651"/>
    </source>
</evidence>
<evidence type="ECO:0000259" key="11">
    <source>
        <dbReference type="PROSITE" id="PS50850"/>
    </source>
</evidence>
<comment type="subcellular location">
    <subcellularLocation>
        <location evidence="1">Cell membrane</location>
        <topology evidence="1">Multi-pass membrane protein</topology>
    </subcellularLocation>
</comment>
<feature type="transmembrane region" description="Helical" evidence="10">
    <location>
        <begin position="138"/>
        <end position="160"/>
    </location>
</feature>
<feature type="transmembrane region" description="Helical" evidence="10">
    <location>
        <begin position="80"/>
        <end position="99"/>
    </location>
</feature>
<dbReference type="NCBIfam" id="TIGR00879">
    <property type="entry name" value="SP"/>
    <property type="match status" value="1"/>
</dbReference>
<name>A0A939B8U9_9BACT</name>
<feature type="transmembrane region" description="Helical" evidence="10">
    <location>
        <begin position="105"/>
        <end position="126"/>
    </location>
</feature>